<evidence type="ECO:0000313" key="4">
    <source>
        <dbReference type="Proteomes" id="UP001172102"/>
    </source>
</evidence>
<feature type="transmembrane region" description="Helical" evidence="2">
    <location>
        <begin position="6"/>
        <end position="23"/>
    </location>
</feature>
<feature type="region of interest" description="Disordered" evidence="1">
    <location>
        <begin position="37"/>
        <end position="71"/>
    </location>
</feature>
<evidence type="ECO:0000256" key="2">
    <source>
        <dbReference type="SAM" id="Phobius"/>
    </source>
</evidence>
<gene>
    <name evidence="3" type="ORF">B0H67DRAFT_321654</name>
</gene>
<feature type="compositionally biased region" description="Basic and acidic residues" evidence="1">
    <location>
        <begin position="62"/>
        <end position="71"/>
    </location>
</feature>
<sequence length="133" mass="14651">MLDTAEISVTIIAASIPALRILFREIKSSAARRYYVQTGGSKKNPLGRQDSQEASRGTVKSHSIEKDDESDRKILGLDAATGKDLPALIKSMSSYQAGETRKLTRWRQGTWSDLSALHAPYLPNNIRQISSSC</sequence>
<evidence type="ECO:0000313" key="3">
    <source>
        <dbReference type="EMBL" id="KAK0707745.1"/>
    </source>
</evidence>
<keyword evidence="2" id="KW-0812">Transmembrane</keyword>
<keyword evidence="2" id="KW-1133">Transmembrane helix</keyword>
<comment type="caution">
    <text evidence="3">The sequence shown here is derived from an EMBL/GenBank/DDBJ whole genome shotgun (WGS) entry which is preliminary data.</text>
</comment>
<accession>A0AA40A1X9</accession>
<protein>
    <submittedName>
        <fullName evidence="3">Uncharacterized protein</fullName>
    </submittedName>
</protein>
<dbReference type="AlphaFoldDB" id="A0AA40A1X9"/>
<reference evidence="3" key="1">
    <citation type="submission" date="2023-06" db="EMBL/GenBank/DDBJ databases">
        <title>Genome-scale phylogeny and comparative genomics of the fungal order Sordariales.</title>
        <authorList>
            <consortium name="Lawrence Berkeley National Laboratory"/>
            <person name="Hensen N."/>
            <person name="Bonometti L."/>
            <person name="Westerberg I."/>
            <person name="Brannstrom I.O."/>
            <person name="Guillou S."/>
            <person name="Cros-Aarteil S."/>
            <person name="Calhoun S."/>
            <person name="Haridas S."/>
            <person name="Kuo A."/>
            <person name="Mondo S."/>
            <person name="Pangilinan J."/>
            <person name="Riley R."/>
            <person name="Labutti K."/>
            <person name="Andreopoulos B."/>
            <person name="Lipzen A."/>
            <person name="Chen C."/>
            <person name="Yanf M."/>
            <person name="Daum C."/>
            <person name="Ng V."/>
            <person name="Clum A."/>
            <person name="Steindorff A."/>
            <person name="Ohm R."/>
            <person name="Martin F."/>
            <person name="Silar P."/>
            <person name="Natvig D."/>
            <person name="Lalanne C."/>
            <person name="Gautier V."/>
            <person name="Ament-Velasquez S.L."/>
            <person name="Kruys A."/>
            <person name="Hutchinson M.I."/>
            <person name="Powell A.J."/>
            <person name="Barry K."/>
            <person name="Miller A.N."/>
            <person name="Grigoriev I.V."/>
            <person name="Debuchy R."/>
            <person name="Gladieux P."/>
            <person name="Thoren M.H."/>
            <person name="Johannesson H."/>
        </authorList>
    </citation>
    <scope>NUCLEOTIDE SEQUENCE</scope>
    <source>
        <strain evidence="3">SMH4607-1</strain>
    </source>
</reference>
<feature type="compositionally biased region" description="Polar residues" evidence="1">
    <location>
        <begin position="52"/>
        <end position="61"/>
    </location>
</feature>
<evidence type="ECO:0000256" key="1">
    <source>
        <dbReference type="SAM" id="MobiDB-lite"/>
    </source>
</evidence>
<keyword evidence="4" id="KW-1185">Reference proteome</keyword>
<dbReference type="EMBL" id="JAUKUA010000006">
    <property type="protein sequence ID" value="KAK0707745.1"/>
    <property type="molecule type" value="Genomic_DNA"/>
</dbReference>
<dbReference type="Proteomes" id="UP001172102">
    <property type="component" value="Unassembled WGS sequence"/>
</dbReference>
<name>A0AA40A1X9_9PEZI</name>
<proteinExistence type="predicted"/>
<keyword evidence="2" id="KW-0472">Membrane</keyword>
<organism evidence="3 4">
    <name type="scientific">Lasiosphaeris hirsuta</name>
    <dbReference type="NCBI Taxonomy" id="260670"/>
    <lineage>
        <taxon>Eukaryota</taxon>
        <taxon>Fungi</taxon>
        <taxon>Dikarya</taxon>
        <taxon>Ascomycota</taxon>
        <taxon>Pezizomycotina</taxon>
        <taxon>Sordariomycetes</taxon>
        <taxon>Sordariomycetidae</taxon>
        <taxon>Sordariales</taxon>
        <taxon>Lasiosphaeriaceae</taxon>
        <taxon>Lasiosphaeris</taxon>
    </lineage>
</organism>